<gene>
    <name evidence="4" type="ORF">SteCoe_24569</name>
</gene>
<accession>A0A1R2BH74</accession>
<comment type="caution">
    <text evidence="4">The sequence shown here is derived from an EMBL/GenBank/DDBJ whole genome shotgun (WGS) entry which is preliminary data.</text>
</comment>
<name>A0A1R2BH74_9CILI</name>
<dbReference type="PANTHER" id="PTHR47992">
    <property type="entry name" value="PROTEIN PHOSPHATASE"/>
    <property type="match status" value="1"/>
</dbReference>
<evidence type="ECO:0000313" key="5">
    <source>
        <dbReference type="Proteomes" id="UP000187209"/>
    </source>
</evidence>
<protein>
    <recommendedName>
        <fullName evidence="3">PPM-type phosphatase domain-containing protein</fullName>
    </recommendedName>
</protein>
<dbReference type="InterPro" id="IPR001932">
    <property type="entry name" value="PPM-type_phosphatase-like_dom"/>
</dbReference>
<comment type="subcellular location">
    <subcellularLocation>
        <location evidence="1">Membrane</location>
    </subcellularLocation>
</comment>
<dbReference type="InterPro" id="IPR015655">
    <property type="entry name" value="PP2C"/>
</dbReference>
<dbReference type="CDD" id="cd00143">
    <property type="entry name" value="PP2Cc"/>
    <property type="match status" value="1"/>
</dbReference>
<dbReference type="AlphaFoldDB" id="A0A1R2BH74"/>
<evidence type="ECO:0000313" key="4">
    <source>
        <dbReference type="EMBL" id="OMJ76126.1"/>
    </source>
</evidence>
<dbReference type="PROSITE" id="PS51746">
    <property type="entry name" value="PPM_2"/>
    <property type="match status" value="1"/>
</dbReference>
<organism evidence="4 5">
    <name type="scientific">Stentor coeruleus</name>
    <dbReference type="NCBI Taxonomy" id="5963"/>
    <lineage>
        <taxon>Eukaryota</taxon>
        <taxon>Sar</taxon>
        <taxon>Alveolata</taxon>
        <taxon>Ciliophora</taxon>
        <taxon>Postciliodesmatophora</taxon>
        <taxon>Heterotrichea</taxon>
        <taxon>Heterotrichida</taxon>
        <taxon>Stentoridae</taxon>
        <taxon>Stentor</taxon>
    </lineage>
</organism>
<evidence type="ECO:0000256" key="2">
    <source>
        <dbReference type="ARBA" id="ARBA00023136"/>
    </source>
</evidence>
<dbReference type="Pfam" id="PF00481">
    <property type="entry name" value="PP2C"/>
    <property type="match status" value="1"/>
</dbReference>
<evidence type="ECO:0000259" key="3">
    <source>
        <dbReference type="PROSITE" id="PS51746"/>
    </source>
</evidence>
<dbReference type="EMBL" id="MPUH01000649">
    <property type="protein sequence ID" value="OMJ76126.1"/>
    <property type="molecule type" value="Genomic_DNA"/>
</dbReference>
<evidence type="ECO:0000256" key="1">
    <source>
        <dbReference type="ARBA" id="ARBA00004370"/>
    </source>
</evidence>
<dbReference type="GO" id="GO:0004722">
    <property type="term" value="F:protein serine/threonine phosphatase activity"/>
    <property type="evidence" value="ECO:0007669"/>
    <property type="project" value="InterPro"/>
</dbReference>
<dbReference type="InterPro" id="IPR036457">
    <property type="entry name" value="PPM-type-like_dom_sf"/>
</dbReference>
<keyword evidence="5" id="KW-1185">Reference proteome</keyword>
<dbReference type="Proteomes" id="UP000187209">
    <property type="component" value="Unassembled WGS sequence"/>
</dbReference>
<proteinExistence type="predicted"/>
<dbReference type="SMART" id="SM00332">
    <property type="entry name" value="PP2Cc"/>
    <property type="match status" value="1"/>
</dbReference>
<keyword evidence="2" id="KW-0472">Membrane</keyword>
<reference evidence="4 5" key="1">
    <citation type="submission" date="2016-11" db="EMBL/GenBank/DDBJ databases">
        <title>The macronuclear genome of Stentor coeruleus: a giant cell with tiny introns.</title>
        <authorList>
            <person name="Slabodnick M."/>
            <person name="Ruby J.G."/>
            <person name="Reiff S.B."/>
            <person name="Swart E.C."/>
            <person name="Gosai S."/>
            <person name="Prabakaran S."/>
            <person name="Witkowska E."/>
            <person name="Larue G.E."/>
            <person name="Fisher S."/>
            <person name="Freeman R.M."/>
            <person name="Gunawardena J."/>
            <person name="Chu W."/>
            <person name="Stover N.A."/>
            <person name="Gregory B.D."/>
            <person name="Nowacki M."/>
            <person name="Derisi J."/>
            <person name="Roy S.W."/>
            <person name="Marshall W.F."/>
            <person name="Sood P."/>
        </authorList>
    </citation>
    <scope>NUCLEOTIDE SEQUENCE [LARGE SCALE GENOMIC DNA]</scope>
    <source>
        <strain evidence="4">WM001</strain>
    </source>
</reference>
<dbReference type="Gene3D" id="3.60.40.10">
    <property type="entry name" value="PPM-type phosphatase domain"/>
    <property type="match status" value="1"/>
</dbReference>
<dbReference type="GO" id="GO:0016020">
    <property type="term" value="C:membrane"/>
    <property type="evidence" value="ECO:0007669"/>
    <property type="project" value="UniProtKB-SubCell"/>
</dbReference>
<dbReference type="SUPFAM" id="SSF81606">
    <property type="entry name" value="PP2C-like"/>
    <property type="match status" value="1"/>
</dbReference>
<sequence>MGNCISSRNSKGKVIALEMDQISRYPRQAKVMIKSKNSSGKVIGHSNLTFQLTDPLKTVSKLIEHNSIKLWASCCIIPGLDPRGECGKVCQDNCVFLNSGSSILLALFDGHGSDGDKVSQFCCKFVEKYYFDGASNLEADPNSFLIKLMEECDHELRMRGFDILYSGSTGVIVIYIGDCLYSASVGDSRAILGTTNPPAVLPAPVANLGEERKVLESVKFRRGSKSNPLIQPVQLTKDQKPEDPEEFDRIVKSGGRVQRLLDTDGNRIGPFRVWELSSNAPGLAMSRSIGDLIGKKIGVISTPICTKHLINLESDLFIILASDGVWDVMDNDDVVNFIECFREKCKRGNIRALGKHTEVIPSITCIAHLLCEESRQRWFSIVEDEDVMIDDISCIVLELKKGDIPIQFNPKKNIGVVEETANENDDMQQHLKKAPTVNEIVTRDPRRGSLVTDKFNIPDIMK</sequence>
<dbReference type="OrthoDB" id="418442at2759"/>
<feature type="domain" description="PPM-type phosphatase" evidence="3">
    <location>
        <begin position="70"/>
        <end position="399"/>
    </location>
</feature>